<dbReference type="Gene3D" id="3.40.250.10">
    <property type="entry name" value="Rhodanese-like domain"/>
    <property type="match status" value="1"/>
</dbReference>
<dbReference type="CDD" id="cd00158">
    <property type="entry name" value="RHOD"/>
    <property type="match status" value="1"/>
</dbReference>
<evidence type="ECO:0000313" key="1">
    <source>
        <dbReference type="EMBL" id="MES1920590.1"/>
    </source>
</evidence>
<comment type="caution">
    <text evidence="1">The sequence shown here is derived from an EMBL/GenBank/DDBJ whole genome shotgun (WGS) entry which is preliminary data.</text>
</comment>
<dbReference type="InterPro" id="IPR036873">
    <property type="entry name" value="Rhodanese-like_dom_sf"/>
</dbReference>
<protein>
    <recommendedName>
        <fullName evidence="3">Rhodanese domain-containing protein</fullName>
    </recommendedName>
</protein>
<name>A0ABV2ALQ2_9EUKA</name>
<evidence type="ECO:0000313" key="2">
    <source>
        <dbReference type="Proteomes" id="UP001439008"/>
    </source>
</evidence>
<accession>A0ABV2ALQ2</accession>
<dbReference type="SUPFAM" id="SSF52821">
    <property type="entry name" value="Rhodanese/Cell cycle control phosphatase"/>
    <property type="match status" value="1"/>
</dbReference>
<proteinExistence type="predicted"/>
<organism evidence="1 2">
    <name type="scientific">Bonamia ostreae</name>
    <dbReference type="NCBI Taxonomy" id="126728"/>
    <lineage>
        <taxon>Eukaryota</taxon>
        <taxon>Sar</taxon>
        <taxon>Rhizaria</taxon>
        <taxon>Endomyxa</taxon>
        <taxon>Ascetosporea</taxon>
        <taxon>Haplosporida</taxon>
        <taxon>Bonamia</taxon>
    </lineage>
</organism>
<keyword evidence="2" id="KW-1185">Reference proteome</keyword>
<reference evidence="1 2" key="1">
    <citation type="journal article" date="2024" name="BMC Biol.">
        <title>Comparative genomics of Ascetosporea gives new insight into the evolutionary basis for animal parasitism in Rhizaria.</title>
        <authorList>
            <person name="Hiltunen Thoren M."/>
            <person name="Onut-Brannstrom I."/>
            <person name="Alfjorden A."/>
            <person name="Peckova H."/>
            <person name="Swords F."/>
            <person name="Hooper C."/>
            <person name="Holzer A.S."/>
            <person name="Bass D."/>
            <person name="Burki F."/>
        </authorList>
    </citation>
    <scope>NUCLEOTIDE SEQUENCE [LARGE SCALE GENOMIC DNA]</scope>
    <source>
        <strain evidence="1">20-A016</strain>
    </source>
</reference>
<dbReference type="EMBL" id="JBDODL010000755">
    <property type="protein sequence ID" value="MES1920590.1"/>
    <property type="molecule type" value="Genomic_DNA"/>
</dbReference>
<evidence type="ECO:0008006" key="3">
    <source>
        <dbReference type="Google" id="ProtNLM"/>
    </source>
</evidence>
<sequence length="259" mass="30748">MQRTQKRFFCKAKNAIYPMMQLNISSVKEGFVDHFFNSEKYNHLLPMEPLERDRFRWKSFKPIEKLNIQKDLDSIVFTKKQIMDLIPGYPVNPDYTRYLPIEVERLLNDEKTFIIDIREPWERKLAKLEKNDRVFEIEKSKFEFLEHSNVWGNFKSVENLLPTIFSDRNLNFTVVCGDGQYSEFFCALLYGHGWHNSSVMLGGINGLLETAENKLLFESDKRSCYDPHFDIMKSIIVDLKIIEFKGKMIKVFSNDEDYH</sequence>
<gene>
    <name evidence="1" type="ORF">MHBO_002247</name>
</gene>
<dbReference type="Proteomes" id="UP001439008">
    <property type="component" value="Unassembled WGS sequence"/>
</dbReference>